<dbReference type="SUPFAM" id="SSF56112">
    <property type="entry name" value="Protein kinase-like (PK-like)"/>
    <property type="match status" value="1"/>
</dbReference>
<evidence type="ECO:0000313" key="2">
    <source>
        <dbReference type="Proteomes" id="UP000694865"/>
    </source>
</evidence>
<organism evidence="2 3">
    <name type="scientific">Saccoglossus kowalevskii</name>
    <name type="common">Acorn worm</name>
    <dbReference type="NCBI Taxonomy" id="10224"/>
    <lineage>
        <taxon>Eukaryota</taxon>
        <taxon>Metazoa</taxon>
        <taxon>Hemichordata</taxon>
        <taxon>Enteropneusta</taxon>
        <taxon>Harrimaniidae</taxon>
        <taxon>Saccoglossus</taxon>
    </lineage>
</organism>
<dbReference type="GeneID" id="102803300"/>
<feature type="non-terminal residue" evidence="3">
    <location>
        <position position="1"/>
    </location>
</feature>
<protein>
    <submittedName>
        <fullName evidence="3">Uncharacterized protein LOC102803300</fullName>
    </submittedName>
</protein>
<keyword evidence="2" id="KW-1185">Reference proteome</keyword>
<reference evidence="3" key="1">
    <citation type="submission" date="2025-08" db="UniProtKB">
        <authorList>
            <consortium name="RefSeq"/>
        </authorList>
    </citation>
    <scope>IDENTIFICATION</scope>
    <source>
        <tissue evidence="3">Testes</tissue>
    </source>
</reference>
<dbReference type="InterPro" id="IPR000719">
    <property type="entry name" value="Prot_kinase_dom"/>
</dbReference>
<name>A0ABM0MB33_SACKO</name>
<evidence type="ECO:0000313" key="3">
    <source>
        <dbReference type="RefSeq" id="XP_006817224.1"/>
    </source>
</evidence>
<dbReference type="RefSeq" id="XP_006817224.1">
    <property type="nucleotide sequence ID" value="XM_006817161.1"/>
</dbReference>
<gene>
    <name evidence="3" type="primary">LOC102803300</name>
</gene>
<feature type="non-terminal residue" evidence="3">
    <location>
        <position position="332"/>
    </location>
</feature>
<sequence length="332" mass="37180">CFSDDVAPDMLEVVYFTYVMKGVLLNGIIDTFRSKVKEASYKEMNNIISTGITEIAEIVADEVMTKDDIICMLGIRDLGTTFSSAAKTSLLAVFREVFGLECIHKIAKSIPENEKEEPLKVAGRLITGIDVDVVTDIVIFGFMQVVKNSHETRMKLLQTLAKARKRQLLSLQHAIMVGALLLPRVADIEIGMKSIEFDMENNRLRLGQELCSGRHSRLYDYTGGWHIPTDNPGGYIIRVMKRESGPAWNDTVVSLYHNSSLKQNDSLLAVVGWWMPDADTLYILMPKMEQSLDKTELSPEQIVQVVLDIAKGVHAIHDSGFSYNNLKAKNIL</sequence>
<feature type="domain" description="Protein kinase" evidence="1">
    <location>
        <begin position="204"/>
        <end position="332"/>
    </location>
</feature>
<proteinExistence type="predicted"/>
<dbReference type="Gene3D" id="1.10.510.10">
    <property type="entry name" value="Transferase(Phosphotransferase) domain 1"/>
    <property type="match status" value="1"/>
</dbReference>
<dbReference type="InterPro" id="IPR011009">
    <property type="entry name" value="Kinase-like_dom_sf"/>
</dbReference>
<evidence type="ECO:0000259" key="1">
    <source>
        <dbReference type="PROSITE" id="PS50011"/>
    </source>
</evidence>
<accession>A0ABM0MB33</accession>
<dbReference type="PROSITE" id="PS50011">
    <property type="entry name" value="PROTEIN_KINASE_DOM"/>
    <property type="match status" value="1"/>
</dbReference>
<dbReference type="Proteomes" id="UP000694865">
    <property type="component" value="Unplaced"/>
</dbReference>